<dbReference type="EMBL" id="ML769543">
    <property type="protein sequence ID" value="KAE9394816.1"/>
    <property type="molecule type" value="Genomic_DNA"/>
</dbReference>
<accession>A0A6A4HAJ9</accession>
<dbReference type="AlphaFoldDB" id="A0A6A4HAJ9"/>
<evidence type="ECO:0000313" key="1">
    <source>
        <dbReference type="EMBL" id="KAE9394816.1"/>
    </source>
</evidence>
<name>A0A6A4HAJ9_9AGAR</name>
<keyword evidence="2" id="KW-1185">Reference proteome</keyword>
<dbReference type="OrthoDB" id="5428495at2759"/>
<sequence>MHILGISATVSIPVLQIFSDPELAPFLQENYWPIFIGNGTNIATSQYGLDLHLLDLTYRMPTRVDDHDED</sequence>
<reference evidence="1" key="1">
    <citation type="journal article" date="2019" name="Environ. Microbiol.">
        <title>Fungal ecological strategies reflected in gene transcription - a case study of two litter decomposers.</title>
        <authorList>
            <person name="Barbi F."/>
            <person name="Kohler A."/>
            <person name="Barry K."/>
            <person name="Baskaran P."/>
            <person name="Daum C."/>
            <person name="Fauchery L."/>
            <person name="Ihrmark K."/>
            <person name="Kuo A."/>
            <person name="LaButti K."/>
            <person name="Lipzen A."/>
            <person name="Morin E."/>
            <person name="Grigoriev I.V."/>
            <person name="Henrissat B."/>
            <person name="Lindahl B."/>
            <person name="Martin F."/>
        </authorList>
    </citation>
    <scope>NUCLEOTIDE SEQUENCE</scope>
    <source>
        <strain evidence="1">JB14</strain>
    </source>
</reference>
<organism evidence="1 2">
    <name type="scientific">Gymnopus androsaceus JB14</name>
    <dbReference type="NCBI Taxonomy" id="1447944"/>
    <lineage>
        <taxon>Eukaryota</taxon>
        <taxon>Fungi</taxon>
        <taxon>Dikarya</taxon>
        <taxon>Basidiomycota</taxon>
        <taxon>Agaricomycotina</taxon>
        <taxon>Agaricomycetes</taxon>
        <taxon>Agaricomycetidae</taxon>
        <taxon>Agaricales</taxon>
        <taxon>Marasmiineae</taxon>
        <taxon>Omphalotaceae</taxon>
        <taxon>Gymnopus</taxon>
    </lineage>
</organism>
<proteinExistence type="predicted"/>
<dbReference type="Proteomes" id="UP000799118">
    <property type="component" value="Unassembled WGS sequence"/>
</dbReference>
<protein>
    <submittedName>
        <fullName evidence="1">Uncharacterized protein</fullName>
    </submittedName>
</protein>
<gene>
    <name evidence="1" type="ORF">BT96DRAFT_923317</name>
</gene>
<evidence type="ECO:0000313" key="2">
    <source>
        <dbReference type="Proteomes" id="UP000799118"/>
    </source>
</evidence>